<dbReference type="Proteomes" id="UP000198771">
    <property type="component" value="Unassembled WGS sequence"/>
</dbReference>
<protein>
    <submittedName>
        <fullName evidence="1">Uncharacterized protein</fullName>
    </submittedName>
</protein>
<reference evidence="1 2" key="1">
    <citation type="submission" date="2016-10" db="EMBL/GenBank/DDBJ databases">
        <authorList>
            <person name="de Groot N.N."/>
        </authorList>
    </citation>
    <scope>NUCLEOTIDE SEQUENCE [LARGE SCALE GENOMIC DNA]</scope>
    <source>
        <strain evidence="1 2">ASO4-2</strain>
    </source>
</reference>
<accession>A0A1G6DJJ5</accession>
<dbReference type="RefSeq" id="WP_092121436.1">
    <property type="nucleotide sequence ID" value="NZ_FMXO01000012.1"/>
</dbReference>
<dbReference type="AlphaFoldDB" id="A0A1G6DJJ5"/>
<organism evidence="1 2">
    <name type="scientific">Desulfonatronum thiosulfatophilum</name>
    <dbReference type="NCBI Taxonomy" id="617002"/>
    <lineage>
        <taxon>Bacteria</taxon>
        <taxon>Pseudomonadati</taxon>
        <taxon>Thermodesulfobacteriota</taxon>
        <taxon>Desulfovibrionia</taxon>
        <taxon>Desulfovibrionales</taxon>
        <taxon>Desulfonatronaceae</taxon>
        <taxon>Desulfonatronum</taxon>
    </lineage>
</organism>
<sequence>METIGLDKDEATILAAPTSDRSALMERLRHGLLRQGEDMPYSVQEALFSVTSLFERTIWLLSRYLALIAPPTLPTSLGIRIINRSATEASQAPQPSRTSSFWEISLLCTSRTVLFLLVQV</sequence>
<proteinExistence type="predicted"/>
<dbReference type="OrthoDB" id="5786928at2"/>
<gene>
    <name evidence="1" type="ORF">SAMN05660653_02203</name>
</gene>
<evidence type="ECO:0000313" key="2">
    <source>
        <dbReference type="Proteomes" id="UP000198771"/>
    </source>
</evidence>
<keyword evidence="2" id="KW-1185">Reference proteome</keyword>
<dbReference type="STRING" id="617002.SAMN05660653_02203"/>
<name>A0A1G6DJJ5_9BACT</name>
<dbReference type="EMBL" id="FMXO01000012">
    <property type="protein sequence ID" value="SDB45308.1"/>
    <property type="molecule type" value="Genomic_DNA"/>
</dbReference>
<evidence type="ECO:0000313" key="1">
    <source>
        <dbReference type="EMBL" id="SDB45308.1"/>
    </source>
</evidence>